<feature type="region of interest" description="Disordered" evidence="1">
    <location>
        <begin position="1"/>
        <end position="21"/>
    </location>
</feature>
<dbReference type="AlphaFoldDB" id="A0AAU8N2U0"/>
<feature type="region of interest" description="Disordered" evidence="1">
    <location>
        <begin position="483"/>
        <end position="514"/>
    </location>
</feature>
<feature type="region of interest" description="Disordered" evidence="1">
    <location>
        <begin position="720"/>
        <end position="767"/>
    </location>
</feature>
<dbReference type="EMBL" id="CP159989">
    <property type="protein sequence ID" value="XCP82151.1"/>
    <property type="molecule type" value="Genomic_DNA"/>
</dbReference>
<accession>A0AAU8N2U0</accession>
<proteinExistence type="predicted"/>
<dbReference type="RefSeq" id="WP_366180396.1">
    <property type="nucleotide sequence ID" value="NZ_CP159989.1"/>
</dbReference>
<reference evidence="2" key="1">
    <citation type="submission" date="2024-05" db="EMBL/GenBank/DDBJ databases">
        <title>Draft genome assemblies of 36 bacteria isolated from hibernating arctic ground squirrels.</title>
        <authorList>
            <person name="McKee H."/>
            <person name="Mullen L."/>
            <person name="Drown D.M."/>
            <person name="Duddleston K.N."/>
        </authorList>
    </citation>
    <scope>NUCLEOTIDE SEQUENCE</scope>
    <source>
        <strain evidence="2">AR004</strain>
    </source>
</reference>
<name>A0AAU8N2U0_9ACTO</name>
<dbReference type="NCBIfam" id="TIGR03986">
    <property type="entry name" value="TIGR03986 family CRISPR-associated RAMP protein"/>
    <property type="match status" value="1"/>
</dbReference>
<evidence type="ECO:0000256" key="1">
    <source>
        <dbReference type="SAM" id="MobiDB-lite"/>
    </source>
</evidence>
<evidence type="ECO:0000313" key="2">
    <source>
        <dbReference type="EMBL" id="XCP82151.1"/>
    </source>
</evidence>
<protein>
    <submittedName>
        <fullName evidence="2">TIGR03986 family CRISPR-associated RAMP protein</fullName>
    </submittedName>
</protein>
<organism evidence="2">
    <name type="scientific">Actinomyces timonensis</name>
    <dbReference type="NCBI Taxonomy" id="1288391"/>
    <lineage>
        <taxon>Bacteria</taxon>
        <taxon>Bacillati</taxon>
        <taxon>Actinomycetota</taxon>
        <taxon>Actinomycetes</taxon>
        <taxon>Actinomycetales</taxon>
        <taxon>Actinomycetaceae</taxon>
        <taxon>Actinomyces</taxon>
    </lineage>
</organism>
<feature type="compositionally biased region" description="Polar residues" evidence="1">
    <location>
        <begin position="1"/>
        <end position="13"/>
    </location>
</feature>
<gene>
    <name evidence="2" type="ORF">ABXS69_09380</name>
</gene>
<sequence length="767" mass="83816">MGLNMVSNATGRPQPTEDFEPFHPAVNRVPALRTLSTKASALGNLSQDLFADGPALGHDHLHPDRWSGSIDVEMTVRTPLVFGTQTTDGERTFVDVPVDDSGTPVIAPTMVKGMISRAYETLTCSRFRVFGDAENRSGARRTPDDRSRRLTYRGDAASALGLVPIRVSREDAEGLVGELFYGDTRAQGEYREGNDVYPVMRAAAIQSGLEGHARRIFDDKTLERMAPHGRRIRCHLTLCLHGDRDKRSHKKARYAYWQVTHIHNGSDFVEVFKIHDSVTTVDDMDDVSGYVCRTAPPGAPPDRLFTRKHDERFFFDVSEGGATEVRIDPHVRERYRAVVDSYVLHRKNDSPRKRRTPNRATYAAQQAGDDPHEAERASSLAVGDVAFAVVEETDGAPMVREIVPTMIGRHAYVKSPQTLAEAQGILPVSRAEEASPADRLFGYVVPAAAEGATGGDVAVRGRIAVGPVDGSRALVSTKEKRLTPLLPPKPSSARRFLTDAHGRTPMGTGKEPLRRDRYFTDGQLLGSAAYPVHRRLLEGKDLDSDGFPKRAVTAASLDGRVQNNEAVHLTARSWLTAGSVLRCTVSFTNLSSDELGALVWVLTPENLVPQEERITGARARSLVGYLRMGLGKPFGLGTIEVRIADGGLRAVRGDHLAERYAGLGGCLGQEVTTYSPADFPLPDEDTLRKTPWVQGLQCAAFGYTDGHPVRHMSLAENKVNNQTEGESGEPKPGRGLAPTDLCVADPDPIRVAPPPPRPARGNRRAVR</sequence>
<feature type="region of interest" description="Disordered" evidence="1">
    <location>
        <begin position="346"/>
        <end position="374"/>
    </location>
</feature>
<dbReference type="InterPro" id="IPR023825">
    <property type="entry name" value="CRISPR-assoc_RAMP_BGP1436"/>
</dbReference>